<evidence type="ECO:0000313" key="2">
    <source>
        <dbReference type="EMBL" id="MCB5411702.1"/>
    </source>
</evidence>
<feature type="chain" id="PRO_5046938386" description="ABC transporter substrate-binding protein" evidence="1">
    <location>
        <begin position="20"/>
        <end position="202"/>
    </location>
</feature>
<keyword evidence="3" id="KW-1185">Reference proteome</keyword>
<feature type="signal peptide" evidence="1">
    <location>
        <begin position="1"/>
        <end position="19"/>
    </location>
</feature>
<name>A0ABS8CQP8_9RHOB</name>
<dbReference type="InterPro" id="IPR042245">
    <property type="entry name" value="Tgt2/MlaC_sf"/>
</dbReference>
<evidence type="ECO:0000313" key="3">
    <source>
        <dbReference type="Proteomes" id="UP001198571"/>
    </source>
</evidence>
<dbReference type="Proteomes" id="UP001198571">
    <property type="component" value="Unassembled WGS sequence"/>
</dbReference>
<accession>A0ABS8CQP8</accession>
<evidence type="ECO:0000256" key="1">
    <source>
        <dbReference type="SAM" id="SignalP"/>
    </source>
</evidence>
<protein>
    <recommendedName>
        <fullName evidence="4">ABC transporter substrate-binding protein</fullName>
    </recommendedName>
</protein>
<gene>
    <name evidence="2" type="ORF">H0485_17050</name>
</gene>
<evidence type="ECO:0008006" key="4">
    <source>
        <dbReference type="Google" id="ProtNLM"/>
    </source>
</evidence>
<dbReference type="EMBL" id="JACDXX010000019">
    <property type="protein sequence ID" value="MCB5411702.1"/>
    <property type="molecule type" value="Genomic_DNA"/>
</dbReference>
<dbReference type="RefSeq" id="WP_226937153.1">
    <property type="nucleotide sequence ID" value="NZ_JACDXX010000019.1"/>
</dbReference>
<proteinExistence type="predicted"/>
<keyword evidence="1" id="KW-0732">Signal</keyword>
<sequence>MIRGAALALLIALAGAAHAQGQGGVVGDFSAALRSISPQDPPMRRLDLVAQAVRENMAGAEIVTRIVASHQTLFSEEQLAALSRALIFKFAAEILSASGGYALDLNGNGNAQTRNGQALVPVVVTGPGIQGRFGAELVVAQDTAGQYRISDIRLDGRSMLAVQIEEFNALVQATNRDPALIVEAVQGVVDGALAGLEPAPAP</sequence>
<comment type="caution">
    <text evidence="2">The sequence shown here is derived from an EMBL/GenBank/DDBJ whole genome shotgun (WGS) entry which is preliminary data.</text>
</comment>
<organism evidence="2 3">
    <name type="scientific">Pseudogemmobacter faecipullorum</name>
    <dbReference type="NCBI Taxonomy" id="2755041"/>
    <lineage>
        <taxon>Bacteria</taxon>
        <taxon>Pseudomonadati</taxon>
        <taxon>Pseudomonadota</taxon>
        <taxon>Alphaproteobacteria</taxon>
        <taxon>Rhodobacterales</taxon>
        <taxon>Paracoccaceae</taxon>
        <taxon>Pseudogemmobacter</taxon>
    </lineage>
</organism>
<dbReference type="Gene3D" id="3.10.450.710">
    <property type="entry name" value="Tgt2/MlaC"/>
    <property type="match status" value="1"/>
</dbReference>
<reference evidence="2 3" key="1">
    <citation type="submission" date="2020-07" db="EMBL/GenBank/DDBJ databases">
        <title>Pseudogemmobacter sp. nov., isolated from poultry manure in Taiwan.</title>
        <authorList>
            <person name="Lin S.-Y."/>
            <person name="Tang Y.-S."/>
            <person name="Young C.-C."/>
        </authorList>
    </citation>
    <scope>NUCLEOTIDE SEQUENCE [LARGE SCALE GENOMIC DNA]</scope>
    <source>
        <strain evidence="2 3">CC-YST710</strain>
    </source>
</reference>